<reference evidence="1" key="2">
    <citation type="submission" date="2021-09" db="EMBL/GenBank/DDBJ databases">
        <authorList>
            <person name="Gilroy R."/>
        </authorList>
    </citation>
    <scope>NUCLEOTIDE SEQUENCE</scope>
    <source>
        <strain evidence="1">CHK173-2145</strain>
    </source>
</reference>
<proteinExistence type="predicted"/>
<evidence type="ECO:0008006" key="3">
    <source>
        <dbReference type="Google" id="ProtNLM"/>
    </source>
</evidence>
<evidence type="ECO:0000313" key="2">
    <source>
        <dbReference type="Proteomes" id="UP000721920"/>
    </source>
</evidence>
<dbReference type="NCBIfam" id="TIGR01636">
    <property type="entry name" value="phage_rinA"/>
    <property type="match status" value="1"/>
</dbReference>
<sequence length="140" mass="16399">MMKIETFHFLENILRDYPRSNRIIADYEESLRSPYRDGRDENVGGGRMQNNRDDRVENMAISIATDRTLRNLHLYQETVSRVLGRSDPDTRAIIDLLYFHPANQVNISGVAMRMHMGRTAVSRRRAAFFKMLARELGYLY</sequence>
<dbReference type="Proteomes" id="UP000721920">
    <property type="component" value="Unassembled WGS sequence"/>
</dbReference>
<dbReference type="AlphaFoldDB" id="A0A921JWR2"/>
<comment type="caution">
    <text evidence="1">The sequence shown here is derived from an EMBL/GenBank/DDBJ whole genome shotgun (WGS) entry which is preliminary data.</text>
</comment>
<organism evidence="1 2">
    <name type="scientific">Levilactobacillus hammesii</name>
    <dbReference type="NCBI Taxonomy" id="267633"/>
    <lineage>
        <taxon>Bacteria</taxon>
        <taxon>Bacillati</taxon>
        <taxon>Bacillota</taxon>
        <taxon>Bacilli</taxon>
        <taxon>Lactobacillales</taxon>
        <taxon>Lactobacillaceae</taxon>
        <taxon>Levilactobacillus</taxon>
    </lineage>
</organism>
<gene>
    <name evidence="1" type="ORF">K8U88_05875</name>
</gene>
<evidence type="ECO:0000313" key="1">
    <source>
        <dbReference type="EMBL" id="HJE87099.1"/>
    </source>
</evidence>
<dbReference type="InterPro" id="IPR006523">
    <property type="entry name" value="RinA"/>
</dbReference>
<accession>A0A921JWR2</accession>
<protein>
    <recommendedName>
        <fullName evidence="3">Transcriptional regulator</fullName>
    </recommendedName>
</protein>
<dbReference type="EMBL" id="DYXN01000086">
    <property type="protein sequence ID" value="HJE87099.1"/>
    <property type="molecule type" value="Genomic_DNA"/>
</dbReference>
<reference evidence="1" key="1">
    <citation type="journal article" date="2021" name="PeerJ">
        <title>Extensive microbial diversity within the chicken gut microbiome revealed by metagenomics and culture.</title>
        <authorList>
            <person name="Gilroy R."/>
            <person name="Ravi A."/>
            <person name="Getino M."/>
            <person name="Pursley I."/>
            <person name="Horton D.L."/>
            <person name="Alikhan N.F."/>
            <person name="Baker D."/>
            <person name="Gharbi K."/>
            <person name="Hall N."/>
            <person name="Watson M."/>
            <person name="Adriaenssens E.M."/>
            <person name="Foster-Nyarko E."/>
            <person name="Jarju S."/>
            <person name="Secka A."/>
            <person name="Antonio M."/>
            <person name="Oren A."/>
            <person name="Chaudhuri R.R."/>
            <person name="La Ragione R."/>
            <person name="Hildebrand F."/>
            <person name="Pallen M.J."/>
        </authorList>
    </citation>
    <scope>NUCLEOTIDE SEQUENCE</scope>
    <source>
        <strain evidence="1">CHK173-2145</strain>
    </source>
</reference>
<name>A0A921JWR2_9LACO</name>